<organism evidence="1 2">
    <name type="scientific">Xyrichtys novacula</name>
    <name type="common">Pearly razorfish</name>
    <name type="synonym">Hemipteronotus novacula</name>
    <dbReference type="NCBI Taxonomy" id="13765"/>
    <lineage>
        <taxon>Eukaryota</taxon>
        <taxon>Metazoa</taxon>
        <taxon>Chordata</taxon>
        <taxon>Craniata</taxon>
        <taxon>Vertebrata</taxon>
        <taxon>Euteleostomi</taxon>
        <taxon>Actinopterygii</taxon>
        <taxon>Neopterygii</taxon>
        <taxon>Teleostei</taxon>
        <taxon>Neoteleostei</taxon>
        <taxon>Acanthomorphata</taxon>
        <taxon>Eupercaria</taxon>
        <taxon>Labriformes</taxon>
        <taxon>Labridae</taxon>
        <taxon>Xyrichtys</taxon>
    </lineage>
</organism>
<dbReference type="EMBL" id="OY660867">
    <property type="protein sequence ID" value="CAJ1055536.1"/>
    <property type="molecule type" value="Genomic_DNA"/>
</dbReference>
<name>A0AAV1F2Q0_XYRNO</name>
<accession>A0AAV1F2Q0</accession>
<evidence type="ECO:0000313" key="2">
    <source>
        <dbReference type="Proteomes" id="UP001178508"/>
    </source>
</evidence>
<dbReference type="AlphaFoldDB" id="A0AAV1F2Q0"/>
<keyword evidence="2" id="KW-1185">Reference proteome</keyword>
<evidence type="ECO:0000313" key="1">
    <source>
        <dbReference type="EMBL" id="CAJ1055536.1"/>
    </source>
</evidence>
<gene>
    <name evidence="1" type="ORF">XNOV1_A000267</name>
</gene>
<dbReference type="Proteomes" id="UP001178508">
    <property type="component" value="Chromosome 4"/>
</dbReference>
<reference evidence="1" key="1">
    <citation type="submission" date="2023-08" db="EMBL/GenBank/DDBJ databases">
        <authorList>
            <person name="Alioto T."/>
            <person name="Alioto T."/>
            <person name="Gomez Garrido J."/>
        </authorList>
    </citation>
    <scope>NUCLEOTIDE SEQUENCE</scope>
</reference>
<sequence length="67" mass="7039">MSATVALGKERVMALEKWIPRAMLSPTIKVVGGNSGGGCMASVTEAGLVTGLRGLGGAMDAYYYYFY</sequence>
<protein>
    <submittedName>
        <fullName evidence="1">Uncharacterized protein</fullName>
    </submittedName>
</protein>
<proteinExistence type="predicted"/>